<dbReference type="InterPro" id="IPR006059">
    <property type="entry name" value="SBP"/>
</dbReference>
<evidence type="ECO:0000313" key="5">
    <source>
        <dbReference type="EMBL" id="CDQ38410.1"/>
    </source>
</evidence>
<reference evidence="6" key="2">
    <citation type="submission" date="2014-05" db="EMBL/GenBank/DDBJ databases">
        <title>Draft genome sequence of Virgibacillus massiliensis Vm-5.</title>
        <authorList>
            <person name="Khelaifia S."/>
            <person name="Croce O."/>
            <person name="Lagier J.C."/>
            <person name="Raoult D."/>
        </authorList>
    </citation>
    <scope>NUCLEOTIDE SEQUENCE [LARGE SCALE GENOMIC DNA]</scope>
    <source>
        <strain evidence="6">Vm-5</strain>
    </source>
</reference>
<dbReference type="GO" id="GO:1901982">
    <property type="term" value="F:maltose binding"/>
    <property type="evidence" value="ECO:0007669"/>
    <property type="project" value="TreeGrafter"/>
</dbReference>
<feature type="signal peptide" evidence="4">
    <location>
        <begin position="1"/>
        <end position="33"/>
    </location>
</feature>
<keyword evidence="6" id="KW-1185">Reference proteome</keyword>
<comment type="similarity">
    <text evidence="1">Belongs to the bacterial solute-binding protein 1 family.</text>
</comment>
<dbReference type="EMBL" id="CCDP010000001">
    <property type="protein sequence ID" value="CDQ38410.1"/>
    <property type="molecule type" value="Genomic_DNA"/>
</dbReference>
<dbReference type="RefSeq" id="WP_038242357.1">
    <property type="nucleotide sequence ID" value="NZ_BNER01000001.1"/>
</dbReference>
<dbReference type="Gene3D" id="3.40.190.10">
    <property type="entry name" value="Periplasmic binding protein-like II"/>
    <property type="match status" value="2"/>
</dbReference>
<dbReference type="GO" id="GO:0055052">
    <property type="term" value="C:ATP-binding cassette (ABC) transporter complex, substrate-binding subunit-containing"/>
    <property type="evidence" value="ECO:0007669"/>
    <property type="project" value="TreeGrafter"/>
</dbReference>
<organism evidence="5 6">
    <name type="scientific">Virgibacillus massiliensis</name>
    <dbReference type="NCBI Taxonomy" id="1462526"/>
    <lineage>
        <taxon>Bacteria</taxon>
        <taxon>Bacillati</taxon>
        <taxon>Bacillota</taxon>
        <taxon>Bacilli</taxon>
        <taxon>Bacillales</taxon>
        <taxon>Bacillaceae</taxon>
        <taxon>Virgibacillus</taxon>
    </lineage>
</organism>
<evidence type="ECO:0000256" key="4">
    <source>
        <dbReference type="SAM" id="SignalP"/>
    </source>
</evidence>
<dbReference type="PANTHER" id="PTHR30061">
    <property type="entry name" value="MALTOSE-BINDING PERIPLASMIC PROTEIN"/>
    <property type="match status" value="1"/>
</dbReference>
<dbReference type="Proteomes" id="UP000028875">
    <property type="component" value="Unassembled WGS sequence"/>
</dbReference>
<evidence type="ECO:0000256" key="3">
    <source>
        <dbReference type="ARBA" id="ARBA00022729"/>
    </source>
</evidence>
<name>A0A024Q886_9BACI</name>
<dbReference type="PANTHER" id="PTHR30061:SF50">
    <property type="entry name" value="MALTOSE_MALTODEXTRIN-BINDING PERIPLASMIC PROTEIN"/>
    <property type="match status" value="1"/>
</dbReference>
<keyword evidence="2" id="KW-0813">Transport</keyword>
<feature type="chain" id="PRO_5001532466" evidence="4">
    <location>
        <begin position="34"/>
        <end position="411"/>
    </location>
</feature>
<dbReference type="PROSITE" id="PS51257">
    <property type="entry name" value="PROKAR_LIPOPROTEIN"/>
    <property type="match status" value="1"/>
</dbReference>
<dbReference type="STRING" id="1462526.BN990_00680"/>
<proteinExistence type="inferred from homology"/>
<dbReference type="Pfam" id="PF01547">
    <property type="entry name" value="SBP_bac_1"/>
    <property type="match status" value="1"/>
</dbReference>
<evidence type="ECO:0000256" key="1">
    <source>
        <dbReference type="ARBA" id="ARBA00008520"/>
    </source>
</evidence>
<sequence precursor="true">MKIKTRKSIHLFCLLVLIVFISACSSSSKSSGAADENTITVWTMTKGLDEFVTEFEEESGVSVEVQAIPWENAHDKLLTAVASGKGPDVLQIGTTWVAEFAEAGTFLDLSDYITDYDNLSADNFYESAVETTKFEKQTIGIPWYVDTRALFYRTDILGDLGYPNGPSTWEDMIEASRQLADRGDDQYAIDLPATDPQFPFVLAWQFGWNYEVGEGAANFDHANFEEAMKLHHLFYDEGLSQTGEGKEFFQAFEDGSKPMFISGPWDIKTIKDRAPDIEGKWDVRLMPKAENNKSMMGGAHWTVFHNSDKVDQALDFINWMADPETQVKWYEANSELPANTVAWEDPILADDPMVSTFGEQLEATQPLPLIPEYERLGQELLNTLEQINRGGADIDKSLETYRNEVSRILGE</sequence>
<accession>A0A024Q886</accession>
<dbReference type="GO" id="GO:0015768">
    <property type="term" value="P:maltose transport"/>
    <property type="evidence" value="ECO:0007669"/>
    <property type="project" value="TreeGrafter"/>
</dbReference>
<dbReference type="eggNOG" id="COG1653">
    <property type="taxonomic scope" value="Bacteria"/>
</dbReference>
<dbReference type="AlphaFoldDB" id="A0A024Q886"/>
<evidence type="ECO:0000313" key="6">
    <source>
        <dbReference type="Proteomes" id="UP000028875"/>
    </source>
</evidence>
<gene>
    <name evidence="5" type="primary">cycB_1</name>
    <name evidence="5" type="ORF">BN990_00680</name>
</gene>
<dbReference type="SUPFAM" id="SSF53850">
    <property type="entry name" value="Periplasmic binding protein-like II"/>
    <property type="match status" value="1"/>
</dbReference>
<protein>
    <submittedName>
        <fullName evidence="5">Cyclodextrin-binding protein</fullName>
    </submittedName>
</protein>
<dbReference type="OrthoDB" id="9808332at2"/>
<evidence type="ECO:0000256" key="2">
    <source>
        <dbReference type="ARBA" id="ARBA00022448"/>
    </source>
</evidence>
<keyword evidence="3 4" id="KW-0732">Signal</keyword>
<comment type="caution">
    <text evidence="5">The sequence shown here is derived from an EMBL/GenBank/DDBJ whole genome shotgun (WGS) entry which is preliminary data.</text>
</comment>
<reference evidence="5 6" key="1">
    <citation type="submission" date="2014-03" db="EMBL/GenBank/DDBJ databases">
        <authorList>
            <person name="Urmite Genomes U."/>
        </authorList>
    </citation>
    <scope>NUCLEOTIDE SEQUENCE [LARGE SCALE GENOMIC DNA]</scope>
    <source>
        <strain evidence="5 6">Vm-5</strain>
    </source>
</reference>
<dbReference type="GO" id="GO:0042956">
    <property type="term" value="P:maltodextrin transmembrane transport"/>
    <property type="evidence" value="ECO:0007669"/>
    <property type="project" value="TreeGrafter"/>
</dbReference>